<comment type="caution">
    <text evidence="2">The sequence shown here is derived from an EMBL/GenBank/DDBJ whole genome shotgun (WGS) entry which is preliminary data.</text>
</comment>
<keyword evidence="3" id="KW-1185">Reference proteome</keyword>
<dbReference type="AlphaFoldDB" id="A0A9X2EIL9"/>
<dbReference type="SUPFAM" id="SSF75304">
    <property type="entry name" value="Amidase signature (AS) enzymes"/>
    <property type="match status" value="1"/>
</dbReference>
<evidence type="ECO:0000313" key="3">
    <source>
        <dbReference type="Proteomes" id="UP001155128"/>
    </source>
</evidence>
<protein>
    <submittedName>
        <fullName evidence="2">Amidase family protein</fullName>
    </submittedName>
</protein>
<gene>
    <name evidence="2" type="ORF">NDO55_10170</name>
</gene>
<dbReference type="PANTHER" id="PTHR42678:SF34">
    <property type="entry name" value="OS04G0183300 PROTEIN"/>
    <property type="match status" value="1"/>
</dbReference>
<dbReference type="Proteomes" id="UP001155128">
    <property type="component" value="Unassembled WGS sequence"/>
</dbReference>
<name>A0A9X2EIL9_9SPHN</name>
<dbReference type="Gene3D" id="3.90.1300.10">
    <property type="entry name" value="Amidase signature (AS) domain"/>
    <property type="match status" value="1"/>
</dbReference>
<accession>A0A9X2EIL9</accession>
<evidence type="ECO:0000313" key="2">
    <source>
        <dbReference type="EMBL" id="MCM8558186.1"/>
    </source>
</evidence>
<feature type="domain" description="Amidase" evidence="1">
    <location>
        <begin position="43"/>
        <end position="468"/>
    </location>
</feature>
<dbReference type="Pfam" id="PF01425">
    <property type="entry name" value="Amidase"/>
    <property type="match status" value="1"/>
</dbReference>
<reference evidence="2" key="1">
    <citation type="submission" date="2022-06" db="EMBL/GenBank/DDBJ databases">
        <title>Sphingomicrobium sedimins sp. nov., a marine bacterium isolated from tidal flat.</title>
        <authorList>
            <person name="Kim C.-H."/>
            <person name="Yoo Y."/>
            <person name="Kim J.-J."/>
        </authorList>
    </citation>
    <scope>NUCLEOTIDE SEQUENCE</scope>
    <source>
        <strain evidence="2">GRR-S6-50</strain>
    </source>
</reference>
<dbReference type="InterPro" id="IPR036928">
    <property type="entry name" value="AS_sf"/>
</dbReference>
<dbReference type="EMBL" id="JAMSHT010000001">
    <property type="protein sequence ID" value="MCM8558186.1"/>
    <property type="molecule type" value="Genomic_DNA"/>
</dbReference>
<proteinExistence type="predicted"/>
<dbReference type="PROSITE" id="PS51257">
    <property type="entry name" value="PROKAR_LIPOPROTEIN"/>
    <property type="match status" value="1"/>
</dbReference>
<dbReference type="InterPro" id="IPR023631">
    <property type="entry name" value="Amidase_dom"/>
</dbReference>
<dbReference type="PANTHER" id="PTHR42678">
    <property type="entry name" value="AMIDASE"/>
    <property type="match status" value="1"/>
</dbReference>
<organism evidence="2 3">
    <name type="scientific">Sphingomicrobium sediminis</name>
    <dbReference type="NCBI Taxonomy" id="2950949"/>
    <lineage>
        <taxon>Bacteria</taxon>
        <taxon>Pseudomonadati</taxon>
        <taxon>Pseudomonadota</taxon>
        <taxon>Alphaproteobacteria</taxon>
        <taxon>Sphingomonadales</taxon>
        <taxon>Sphingomonadaceae</taxon>
        <taxon>Sphingomicrobium</taxon>
    </lineage>
</organism>
<dbReference type="RefSeq" id="WP_252114902.1">
    <property type="nucleotide sequence ID" value="NZ_JAMSHT010000001.1"/>
</dbReference>
<evidence type="ECO:0000259" key="1">
    <source>
        <dbReference type="Pfam" id="PF01425"/>
    </source>
</evidence>
<sequence>MNARFLGILTGGILLAACSGDERPASASNVAAQSAEIGASEAMVREAISAIEARDGDLNAVIALDPTAIEQARALDDRSSSSPIAGMPVLIKDNIESAGALPTTAGSLALADNVTGRDAPLVANMRNYGLVILGKTNLSEWANFRSQSSNSGWSAVGGQARNPYALDRTPCGSSSGSGVAVAAGYVDLAVGTETDGSVTCPAAMNGIVGLKPTVGWVSQEGIVPISATQDTAGPMTRTVEQARHLLVAMMPEMREEPREPMQLAGTRLGVLTSVRGFRADEAFAETLAKLGAAGAILVEIDDLGVPPEAGGAEYEVLLYEFKDGLNRYLATTDAARVPSRTLADLIAFNEANDRELAVFDQSIFELAEAKGSLDDQAYRDALALSRDGSREIIDGLLDEHQVEALIFPTAAPAFLIDHVLGDRWPGGGAGYLPARSGYPHLTVPMGHVDGLPVGISFVGTAGDDWDLLDLGEAWEELRGPLPGPTFAPTTSDLAEFEGLLDPVD</sequence>